<evidence type="ECO:0000256" key="2">
    <source>
        <dbReference type="ARBA" id="ARBA00022737"/>
    </source>
</evidence>
<proteinExistence type="predicted"/>
<dbReference type="InterPro" id="IPR009039">
    <property type="entry name" value="EAR"/>
</dbReference>
<reference evidence="4" key="2">
    <citation type="submission" date="2025-09" db="UniProtKB">
        <authorList>
            <consortium name="Ensembl"/>
        </authorList>
    </citation>
    <scope>IDENTIFICATION</scope>
</reference>
<evidence type="ECO:0000313" key="5">
    <source>
        <dbReference type="Proteomes" id="UP000694412"/>
    </source>
</evidence>
<protein>
    <submittedName>
        <fullName evidence="4">Leucine rich repeat LGI family member 3</fullName>
    </submittedName>
</protein>
<dbReference type="PROSITE" id="PS50912">
    <property type="entry name" value="EAR"/>
    <property type="match status" value="6"/>
</dbReference>
<keyword evidence="5" id="KW-1185">Reference proteome</keyword>
<dbReference type="AlphaFoldDB" id="A0A8C2STG7"/>
<name>A0A8C2STG7_COTJA</name>
<evidence type="ECO:0000313" key="4">
    <source>
        <dbReference type="Ensembl" id="ENSCJPP00005002217.1"/>
    </source>
</evidence>
<dbReference type="InterPro" id="IPR011044">
    <property type="entry name" value="Quino_amine_DH_bsu"/>
</dbReference>
<dbReference type="GO" id="GO:0017157">
    <property type="term" value="P:regulation of exocytosis"/>
    <property type="evidence" value="ECO:0007669"/>
    <property type="project" value="TreeGrafter"/>
</dbReference>
<dbReference type="GO" id="GO:0005615">
    <property type="term" value="C:extracellular space"/>
    <property type="evidence" value="ECO:0007669"/>
    <property type="project" value="Ensembl"/>
</dbReference>
<evidence type="ECO:0000256" key="3">
    <source>
        <dbReference type="ARBA" id="ARBA00023180"/>
    </source>
</evidence>
<keyword evidence="2" id="KW-0677">Repeat</keyword>
<dbReference type="Pfam" id="PF03736">
    <property type="entry name" value="EPTP"/>
    <property type="match status" value="6"/>
</dbReference>
<reference evidence="4" key="1">
    <citation type="submission" date="2025-08" db="UniProtKB">
        <authorList>
            <consortium name="Ensembl"/>
        </authorList>
    </citation>
    <scope>IDENTIFICATION</scope>
</reference>
<keyword evidence="1" id="KW-0732">Signal</keyword>
<sequence length="275" mass="31301">CGNSPSAVHCKPLVTGSELFLVVAQLFGGSSIQRWDAASDRFVKLQDLDPQRTRKPNDVETFRIDGQWFFVIADSSKAGSTSLYQLDTNGFYWQQALHAWHRDTDVEFVELDGKSRLIVSSSSQPPVLYQWQRAQRRFSRQGDVGRTSDVQQVKHFKADKENFLCLGRYIGDSLVLRWEGQRFVELQALPSRGSMVLQPFAVGQRVYMALGSDFSFSHVYLWDGERKRFVKFQELAVQAPRAFQYVPAADVQLLLAPSFKANSVVYRHVVVDLSL</sequence>
<keyword evidence="3" id="KW-0325">Glycoprotein</keyword>
<dbReference type="GO" id="GO:0008021">
    <property type="term" value="C:synaptic vesicle"/>
    <property type="evidence" value="ECO:0007669"/>
    <property type="project" value="TreeGrafter"/>
</dbReference>
<dbReference type="PANTHER" id="PTHR24367:SF10">
    <property type="entry name" value="LEUCINE-RICH REPEAT LGI FAMILY MEMBER 3"/>
    <property type="match status" value="1"/>
</dbReference>
<dbReference type="Proteomes" id="UP000694412">
    <property type="component" value="Unassembled WGS sequence"/>
</dbReference>
<dbReference type="SUPFAM" id="SSF50969">
    <property type="entry name" value="YVTN repeat-like/Quinoprotein amine dehydrogenase"/>
    <property type="match status" value="1"/>
</dbReference>
<accession>A0A8C2STG7</accession>
<dbReference type="GeneTree" id="ENSGT00940000160296"/>
<evidence type="ECO:0000256" key="1">
    <source>
        <dbReference type="ARBA" id="ARBA00022729"/>
    </source>
</evidence>
<dbReference type="InterPro" id="IPR005492">
    <property type="entry name" value="EPTP"/>
</dbReference>
<organism evidence="4 5">
    <name type="scientific">Coturnix japonica</name>
    <name type="common">Japanese quail</name>
    <name type="synonym">Coturnix coturnix japonica</name>
    <dbReference type="NCBI Taxonomy" id="93934"/>
    <lineage>
        <taxon>Eukaryota</taxon>
        <taxon>Metazoa</taxon>
        <taxon>Chordata</taxon>
        <taxon>Craniata</taxon>
        <taxon>Vertebrata</taxon>
        <taxon>Euteleostomi</taxon>
        <taxon>Archelosauria</taxon>
        <taxon>Archosauria</taxon>
        <taxon>Dinosauria</taxon>
        <taxon>Saurischia</taxon>
        <taxon>Theropoda</taxon>
        <taxon>Coelurosauria</taxon>
        <taxon>Aves</taxon>
        <taxon>Neognathae</taxon>
        <taxon>Galloanserae</taxon>
        <taxon>Galliformes</taxon>
        <taxon>Phasianidae</taxon>
        <taxon>Perdicinae</taxon>
        <taxon>Coturnix</taxon>
    </lineage>
</organism>
<dbReference type="Ensembl" id="ENSCJPT00005004009.1">
    <property type="protein sequence ID" value="ENSCJPP00005002217.1"/>
    <property type="gene ID" value="ENSCJPG00005002404.1"/>
</dbReference>
<dbReference type="InterPro" id="IPR051295">
    <property type="entry name" value="LGI_related"/>
</dbReference>
<dbReference type="PANTHER" id="PTHR24367">
    <property type="entry name" value="LEUCINE-RICH REPEAT-CONTAINING PROTEIN"/>
    <property type="match status" value="1"/>
</dbReference>
<gene>
    <name evidence="4" type="primary">LGI3</name>
</gene>